<accession>A0ABP5E715</accession>
<reference evidence="3" key="1">
    <citation type="journal article" date="2019" name="Int. J. Syst. Evol. Microbiol.">
        <title>The Global Catalogue of Microorganisms (GCM) 10K type strain sequencing project: providing services to taxonomists for standard genome sequencing and annotation.</title>
        <authorList>
            <consortium name="The Broad Institute Genomics Platform"/>
            <consortium name="The Broad Institute Genome Sequencing Center for Infectious Disease"/>
            <person name="Wu L."/>
            <person name="Ma J."/>
        </authorList>
    </citation>
    <scope>NUCLEOTIDE SEQUENCE [LARGE SCALE GENOMIC DNA]</scope>
    <source>
        <strain evidence="3">JCM 14545</strain>
    </source>
</reference>
<organism evidence="2 3">
    <name type="scientific">Amycolatopsis minnesotensis</name>
    <dbReference type="NCBI Taxonomy" id="337894"/>
    <lineage>
        <taxon>Bacteria</taxon>
        <taxon>Bacillati</taxon>
        <taxon>Actinomycetota</taxon>
        <taxon>Actinomycetes</taxon>
        <taxon>Pseudonocardiales</taxon>
        <taxon>Pseudonocardiaceae</taxon>
        <taxon>Amycolatopsis</taxon>
    </lineage>
</organism>
<feature type="region of interest" description="Disordered" evidence="1">
    <location>
        <begin position="103"/>
        <end position="125"/>
    </location>
</feature>
<proteinExistence type="predicted"/>
<dbReference type="Proteomes" id="UP001501116">
    <property type="component" value="Unassembled WGS sequence"/>
</dbReference>
<dbReference type="EMBL" id="BAAANN010000066">
    <property type="protein sequence ID" value="GAA1992685.1"/>
    <property type="molecule type" value="Genomic_DNA"/>
</dbReference>
<protein>
    <recommendedName>
        <fullName evidence="4">DUF1918 domain-containing protein</fullName>
    </recommendedName>
</protein>
<sequence length="125" mass="13424">MTTQPSLPADWYSPTWWDSHQRGTHDRPRPGTQVRIVGASQYQGRTGTVTYYEGQWNSSTFPVRIEFTGVSMLFTVDEVEELAAGAASSAITAVAEAIAAIAPDNPGSGQRRASAKTPALRRGAA</sequence>
<keyword evidence="3" id="KW-1185">Reference proteome</keyword>
<name>A0ABP5E715_9PSEU</name>
<gene>
    <name evidence="2" type="ORF">GCM10009754_84700</name>
</gene>
<evidence type="ECO:0000313" key="2">
    <source>
        <dbReference type="EMBL" id="GAA1992685.1"/>
    </source>
</evidence>
<evidence type="ECO:0000256" key="1">
    <source>
        <dbReference type="SAM" id="MobiDB-lite"/>
    </source>
</evidence>
<evidence type="ECO:0000313" key="3">
    <source>
        <dbReference type="Proteomes" id="UP001501116"/>
    </source>
</evidence>
<evidence type="ECO:0008006" key="4">
    <source>
        <dbReference type="Google" id="ProtNLM"/>
    </source>
</evidence>
<comment type="caution">
    <text evidence="2">The sequence shown here is derived from an EMBL/GenBank/DDBJ whole genome shotgun (WGS) entry which is preliminary data.</text>
</comment>